<dbReference type="Proteomes" id="UP001211005">
    <property type="component" value="Chromosome"/>
</dbReference>
<protein>
    <recommendedName>
        <fullName evidence="3">YARHG domain-containing protein</fullName>
    </recommendedName>
</protein>
<accession>A0ABY7LPQ4</accession>
<name>A0ABY7LPQ4_9BACT</name>
<reference evidence="1 2" key="1">
    <citation type="submission" date="2022-12" db="EMBL/GenBank/DDBJ databases">
        <title>Hymenobacter canadensis sp. nov. isolated from lake water of the Cambridge Bay, Canada.</title>
        <authorList>
            <person name="Kim W.H."/>
            <person name="Lee Y.M."/>
        </authorList>
    </citation>
    <scope>NUCLEOTIDE SEQUENCE [LARGE SCALE GENOMIC DNA]</scope>
    <source>
        <strain evidence="1 2">PAMC 29467</strain>
    </source>
</reference>
<keyword evidence="2" id="KW-1185">Reference proteome</keyword>
<evidence type="ECO:0000313" key="2">
    <source>
        <dbReference type="Proteomes" id="UP001211005"/>
    </source>
</evidence>
<dbReference type="EMBL" id="CP114767">
    <property type="protein sequence ID" value="WBA41422.1"/>
    <property type="molecule type" value="Genomic_DNA"/>
</dbReference>
<sequence length="247" mass="28689">MTKCLFALAFCFVHYEGFSQVTGNPEDASALSIRVLENENTSHFKAHPNLYNGPEYIDYSRKYFLKTGHQFFISDSPQRGTVFYNGRHFPDVNLWYDLVLDQVVLLHPSTSYTPRLVDEHVQSFLIDGRRFLRLVADSATGKAIQTGYYQVLIDSNIQVVAKRVKLISERLEQGNKNADFYSKDRYFLRKNNLYYPIDSKASIVKHMADHEKEIQKFIKANRLGFSKKTRELDIIELADYYNSLSTE</sequence>
<gene>
    <name evidence="1" type="ORF">O3303_16590</name>
</gene>
<organism evidence="1 2">
    <name type="scientific">Hymenobacter canadensis</name>
    <dbReference type="NCBI Taxonomy" id="2999067"/>
    <lineage>
        <taxon>Bacteria</taxon>
        <taxon>Pseudomonadati</taxon>
        <taxon>Bacteroidota</taxon>
        <taxon>Cytophagia</taxon>
        <taxon>Cytophagales</taxon>
        <taxon>Hymenobacteraceae</taxon>
        <taxon>Hymenobacter</taxon>
    </lineage>
</organism>
<evidence type="ECO:0000313" key="1">
    <source>
        <dbReference type="EMBL" id="WBA41422.1"/>
    </source>
</evidence>
<dbReference type="RefSeq" id="WP_269559495.1">
    <property type="nucleotide sequence ID" value="NZ_CP114767.1"/>
</dbReference>
<evidence type="ECO:0008006" key="3">
    <source>
        <dbReference type="Google" id="ProtNLM"/>
    </source>
</evidence>
<proteinExistence type="predicted"/>